<protein>
    <submittedName>
        <fullName evidence="2">Uncharacterized protein</fullName>
    </submittedName>
</protein>
<reference evidence="2 3" key="1">
    <citation type="submission" date="2024-02" db="EMBL/GenBank/DDBJ databases">
        <title>Bacteria isolated from the canopy kelp, Nereocystis luetkeana.</title>
        <authorList>
            <person name="Pfister C.A."/>
            <person name="Younker I.T."/>
            <person name="Light S.H."/>
        </authorList>
    </citation>
    <scope>NUCLEOTIDE SEQUENCE [LARGE SCALE GENOMIC DNA]</scope>
    <source>
        <strain evidence="2 3">TI.1.03</strain>
    </source>
</reference>
<name>A0ABU9H4X8_9GAMM</name>
<organism evidence="2 3">
    <name type="scientific">Pseudoalteromonas issachenkonii</name>
    <dbReference type="NCBI Taxonomy" id="152297"/>
    <lineage>
        <taxon>Bacteria</taxon>
        <taxon>Pseudomonadati</taxon>
        <taxon>Pseudomonadota</taxon>
        <taxon>Gammaproteobacteria</taxon>
        <taxon>Alteromonadales</taxon>
        <taxon>Pseudoalteromonadaceae</taxon>
        <taxon>Pseudoalteromonas</taxon>
    </lineage>
</organism>
<feature type="transmembrane region" description="Helical" evidence="1">
    <location>
        <begin position="12"/>
        <end position="31"/>
    </location>
</feature>
<proteinExistence type="predicted"/>
<dbReference type="RefSeq" id="WP_341603757.1">
    <property type="nucleotide sequence ID" value="NZ_JBAKAW010000019.1"/>
</dbReference>
<dbReference type="EMBL" id="JBAKAW010000019">
    <property type="protein sequence ID" value="MEL0656889.1"/>
    <property type="molecule type" value="Genomic_DNA"/>
</dbReference>
<keyword evidence="3" id="KW-1185">Reference proteome</keyword>
<dbReference type="Proteomes" id="UP001371391">
    <property type="component" value="Unassembled WGS sequence"/>
</dbReference>
<evidence type="ECO:0000313" key="2">
    <source>
        <dbReference type="EMBL" id="MEL0656889.1"/>
    </source>
</evidence>
<keyword evidence="1" id="KW-0472">Membrane</keyword>
<evidence type="ECO:0000313" key="3">
    <source>
        <dbReference type="Proteomes" id="UP001371391"/>
    </source>
</evidence>
<gene>
    <name evidence="2" type="ORF">V6257_17845</name>
</gene>
<sequence length="305" mass="34319">MNKNSGQALIEMIVFVTFVIAPMMLLVPYFSKIIETQHYANMSSRYIAWERTVWLENKPGNWSGDDSSLAIKNTSQVMSDVPWRIFKGHDSVITSSQPSDSNWNDSNTAQFLNFNQASQTDSEFLLAPFNPTEEDSTLHNYFSNDLKNNDVPGTIASAISMAFTVLEIGGLDLEQKGFYHANFSTQVTSHKLLEFINEDIDKEPENENAESENKRPHQFEFPITSDSYILASGWNVGGQSHNEKRVRSLVPSNLFNIGILDSLRDAVSEIPLMKKLNSNSLKFGHIEIEELPTSRKGNNIDGSDK</sequence>
<keyword evidence="1" id="KW-1133">Transmembrane helix</keyword>
<evidence type="ECO:0000256" key="1">
    <source>
        <dbReference type="SAM" id="Phobius"/>
    </source>
</evidence>
<comment type="caution">
    <text evidence="2">The sequence shown here is derived from an EMBL/GenBank/DDBJ whole genome shotgun (WGS) entry which is preliminary data.</text>
</comment>
<keyword evidence="1" id="KW-0812">Transmembrane</keyword>
<accession>A0ABU9H4X8</accession>